<dbReference type="GO" id="GO:0003677">
    <property type="term" value="F:DNA binding"/>
    <property type="evidence" value="ECO:0007669"/>
    <property type="project" value="InterPro"/>
</dbReference>
<dbReference type="AlphaFoldDB" id="A0A7R7J0A9"/>
<gene>
    <name evidence="2" type="ORF">GEOBRER4_n2814</name>
</gene>
<evidence type="ECO:0000313" key="2">
    <source>
        <dbReference type="EMBL" id="BCO11490.1"/>
    </source>
</evidence>
<dbReference type="Proteomes" id="UP000515472">
    <property type="component" value="Chromosome"/>
</dbReference>
<sequence>MPPKRPQDRSAEEKLKIVLEAEIVPEEQLGAFLRRNGIHEAQLREWRSMMLSGLQKPPRTSSKNTEETRKIHQLEKELQRKEKALAEAAAIIILKKKVQSIWGGEDEPTDKKSGR</sequence>
<organism evidence="2 3">
    <name type="scientific">Citrifermentans bremense</name>
    <dbReference type="NCBI Taxonomy" id="60035"/>
    <lineage>
        <taxon>Bacteria</taxon>
        <taxon>Pseudomonadati</taxon>
        <taxon>Thermodesulfobacteriota</taxon>
        <taxon>Desulfuromonadia</taxon>
        <taxon>Geobacterales</taxon>
        <taxon>Geobacteraceae</taxon>
        <taxon>Citrifermentans</taxon>
    </lineage>
</organism>
<dbReference type="GO" id="GO:0004803">
    <property type="term" value="F:transposase activity"/>
    <property type="evidence" value="ECO:0007669"/>
    <property type="project" value="InterPro"/>
</dbReference>
<keyword evidence="3" id="KW-1185">Reference proteome</keyword>
<name>A0A7R7J0A9_9BACT</name>
<proteinExistence type="predicted"/>
<dbReference type="EMBL" id="AP023213">
    <property type="protein sequence ID" value="BCO11490.1"/>
    <property type="molecule type" value="Genomic_DNA"/>
</dbReference>
<dbReference type="GO" id="GO:0006313">
    <property type="term" value="P:DNA transposition"/>
    <property type="evidence" value="ECO:0007669"/>
    <property type="project" value="InterPro"/>
</dbReference>
<keyword evidence="1" id="KW-0175">Coiled coil</keyword>
<dbReference type="Pfam" id="PF01527">
    <property type="entry name" value="HTH_Tnp_1"/>
    <property type="match status" value="1"/>
</dbReference>
<accession>A0A7R7J0A9</accession>
<feature type="coiled-coil region" evidence="1">
    <location>
        <begin position="64"/>
        <end position="91"/>
    </location>
</feature>
<evidence type="ECO:0008006" key="4">
    <source>
        <dbReference type="Google" id="ProtNLM"/>
    </source>
</evidence>
<evidence type="ECO:0000313" key="3">
    <source>
        <dbReference type="Proteomes" id="UP000515472"/>
    </source>
</evidence>
<evidence type="ECO:0000256" key="1">
    <source>
        <dbReference type="SAM" id="Coils"/>
    </source>
</evidence>
<protein>
    <recommendedName>
        <fullName evidence="4">Transposase</fullName>
    </recommendedName>
</protein>
<dbReference type="InterPro" id="IPR002514">
    <property type="entry name" value="Transposase_8"/>
</dbReference>
<reference evidence="2 3" key="1">
    <citation type="submission" date="2020-06" db="EMBL/GenBank/DDBJ databases">
        <title>Interaction of electrochemicaly active bacteria, Geobacter bremensis R4 on different carbon anode.</title>
        <authorList>
            <person name="Meng L."/>
            <person name="Yoshida N."/>
        </authorList>
    </citation>
    <scope>NUCLEOTIDE SEQUENCE [LARGE SCALE GENOMIC DNA]</scope>
    <source>
        <strain evidence="2 3">R4</strain>
    </source>
</reference>